<reference evidence="1" key="1">
    <citation type="submission" date="2014-11" db="EMBL/GenBank/DDBJ databases">
        <authorList>
            <person name="Amaro Gonzalez C."/>
        </authorList>
    </citation>
    <scope>NUCLEOTIDE SEQUENCE</scope>
</reference>
<proteinExistence type="predicted"/>
<organism evidence="1">
    <name type="scientific">Anguilla anguilla</name>
    <name type="common">European freshwater eel</name>
    <name type="synonym">Muraena anguilla</name>
    <dbReference type="NCBI Taxonomy" id="7936"/>
    <lineage>
        <taxon>Eukaryota</taxon>
        <taxon>Metazoa</taxon>
        <taxon>Chordata</taxon>
        <taxon>Craniata</taxon>
        <taxon>Vertebrata</taxon>
        <taxon>Euteleostomi</taxon>
        <taxon>Actinopterygii</taxon>
        <taxon>Neopterygii</taxon>
        <taxon>Teleostei</taxon>
        <taxon>Anguilliformes</taxon>
        <taxon>Anguillidae</taxon>
        <taxon>Anguilla</taxon>
    </lineage>
</organism>
<dbReference type="EMBL" id="GBXM01104998">
    <property type="protein sequence ID" value="JAH03579.1"/>
    <property type="molecule type" value="Transcribed_RNA"/>
</dbReference>
<accession>A0A0E9PGB1</accession>
<sequence>MENITQPCMKPLKIKGESIQWAPKMFGTKTFLLIWLCTLLD</sequence>
<dbReference type="AlphaFoldDB" id="A0A0E9PGB1"/>
<name>A0A0E9PGB1_ANGAN</name>
<protein>
    <submittedName>
        <fullName evidence="1">Uncharacterized protein</fullName>
    </submittedName>
</protein>
<evidence type="ECO:0000313" key="1">
    <source>
        <dbReference type="EMBL" id="JAH03579.1"/>
    </source>
</evidence>
<reference evidence="1" key="2">
    <citation type="journal article" date="2015" name="Fish Shellfish Immunol.">
        <title>Early steps in the European eel (Anguilla anguilla)-Vibrio vulnificus interaction in the gills: Role of the RtxA13 toxin.</title>
        <authorList>
            <person name="Callol A."/>
            <person name="Pajuelo D."/>
            <person name="Ebbesson L."/>
            <person name="Teles M."/>
            <person name="MacKenzie S."/>
            <person name="Amaro C."/>
        </authorList>
    </citation>
    <scope>NUCLEOTIDE SEQUENCE</scope>
</reference>